<proteinExistence type="predicted"/>
<dbReference type="RefSeq" id="WP_093038186.1">
    <property type="nucleotide sequence ID" value="NZ_FOAG01000009.1"/>
</dbReference>
<dbReference type="Proteomes" id="UP000199582">
    <property type="component" value="Unassembled WGS sequence"/>
</dbReference>
<accession>A0A1H7U0F5</accession>
<evidence type="ECO:0000313" key="2">
    <source>
        <dbReference type="Proteomes" id="UP000199582"/>
    </source>
</evidence>
<name>A0A1H7U0F5_9RHOB</name>
<gene>
    <name evidence="1" type="ORF">SAMN05443999_109120</name>
</gene>
<keyword evidence="2" id="KW-1185">Reference proteome</keyword>
<sequence>MTRTALTDRPFASGQTRLDDVLRRFATPADRLVRKRGTLPDDPRSRLKALLREIDETVLPRRIELHVNGKRLAHLSVFNRRLASVEIAARSAPVPQGGIIASDFAERLAEIAATRGTLTCVTARQPDQQQPAEFTCSVGRLRAMLGFDAQLCEIDRLTEIMRPIAIARLSWTGEPAQRDFSGDKIWRPLLEDHARRFHSQAGGRKLDRLPRAGQAEGIAIPLSSEQLLMVACLADRGMAAILPHDAGLKAIVFWQTANSPEQESPE</sequence>
<dbReference type="OrthoDB" id="7738798at2"/>
<dbReference type="EMBL" id="FOAG01000009">
    <property type="protein sequence ID" value="SEL90461.1"/>
    <property type="molecule type" value="Genomic_DNA"/>
</dbReference>
<protein>
    <submittedName>
        <fullName evidence="1">Uncharacterized protein</fullName>
    </submittedName>
</protein>
<dbReference type="AlphaFoldDB" id="A0A1H7U0F5"/>
<organism evidence="1 2">
    <name type="scientific">Roseovarius azorensis</name>
    <dbReference type="NCBI Taxonomy" id="1287727"/>
    <lineage>
        <taxon>Bacteria</taxon>
        <taxon>Pseudomonadati</taxon>
        <taxon>Pseudomonadota</taxon>
        <taxon>Alphaproteobacteria</taxon>
        <taxon>Rhodobacterales</taxon>
        <taxon>Roseobacteraceae</taxon>
        <taxon>Roseovarius</taxon>
    </lineage>
</organism>
<reference evidence="1 2" key="1">
    <citation type="submission" date="2016-10" db="EMBL/GenBank/DDBJ databases">
        <authorList>
            <person name="de Groot N.N."/>
        </authorList>
    </citation>
    <scope>NUCLEOTIDE SEQUENCE [LARGE SCALE GENOMIC DNA]</scope>
    <source>
        <strain evidence="1 2">DSM 100674</strain>
    </source>
</reference>
<dbReference type="STRING" id="1287727.SAMN05443999_109120"/>
<evidence type="ECO:0000313" key="1">
    <source>
        <dbReference type="EMBL" id="SEL90461.1"/>
    </source>
</evidence>